<evidence type="ECO:0000256" key="1">
    <source>
        <dbReference type="ARBA" id="ARBA00009947"/>
    </source>
</evidence>
<comment type="similarity">
    <text evidence="1 2">Belongs to the nucleosome assembly protein (NAP) family.</text>
</comment>
<dbReference type="EMBL" id="LYCR01000050">
    <property type="protein sequence ID" value="OGM44833.1"/>
    <property type="molecule type" value="Genomic_DNA"/>
</dbReference>
<accession>A0A1F7ZZD8</accession>
<dbReference type="GO" id="GO:0005634">
    <property type="term" value="C:nucleus"/>
    <property type="evidence" value="ECO:0007669"/>
    <property type="project" value="InterPro"/>
</dbReference>
<evidence type="ECO:0000313" key="4">
    <source>
        <dbReference type="EMBL" id="OGM44833.1"/>
    </source>
</evidence>
<evidence type="ECO:0000256" key="2">
    <source>
        <dbReference type="RuleBase" id="RU003876"/>
    </source>
</evidence>
<proteinExistence type="inferred from homology"/>
<dbReference type="InterPro" id="IPR002164">
    <property type="entry name" value="NAP_family"/>
</dbReference>
<dbReference type="OrthoDB" id="19419at2759"/>
<organism evidence="4 5">
    <name type="scientific">Aspergillus bombycis</name>
    <dbReference type="NCBI Taxonomy" id="109264"/>
    <lineage>
        <taxon>Eukaryota</taxon>
        <taxon>Fungi</taxon>
        <taxon>Dikarya</taxon>
        <taxon>Ascomycota</taxon>
        <taxon>Pezizomycotina</taxon>
        <taxon>Eurotiomycetes</taxon>
        <taxon>Eurotiomycetidae</taxon>
        <taxon>Eurotiales</taxon>
        <taxon>Aspergillaceae</taxon>
        <taxon>Aspergillus</taxon>
    </lineage>
</organism>
<comment type="caution">
    <text evidence="4">The sequence shown here is derived from an EMBL/GenBank/DDBJ whole genome shotgun (WGS) entry which is preliminary data.</text>
</comment>
<name>A0A1F7ZZD8_9EURO</name>
<dbReference type="STRING" id="109264.A0A1F7ZZD8"/>
<feature type="compositionally biased region" description="Acidic residues" evidence="3">
    <location>
        <begin position="273"/>
        <end position="289"/>
    </location>
</feature>
<sequence>MSTDFGASLLDRLQGSEPTEAQLKKMSFLEEKRSRIDVDCLRDNTLKMRDWYNERDAFVNGNDEIKENFWVRVFANAPSEIDQYIMTPDAAALGSTLKNLKVDRFELNEQGQGEPRSIRLTFEFRTGEENQFFENEKLIKELYWRRRSVKTADGKTKSWEGLVSEPVRIQWKKDMDLTKGLLDAACDLAEAEKGGKDRKKLPELEKLKNKIVELETTADQEEDEDEDFPLSPAGASFFAFFGYRGNDVTAEESKAATKQADERFAQLSKGETVEEEEEEEDEEFEDIEVFPDGEQLAIAIADDLWPHALELFNRDEGMDIEELEGDLEDEDEDEEDEDDEEDTRPKKKTKV</sequence>
<dbReference type="GO" id="GO:0006334">
    <property type="term" value="P:nucleosome assembly"/>
    <property type="evidence" value="ECO:0007669"/>
    <property type="project" value="InterPro"/>
</dbReference>
<evidence type="ECO:0000313" key="5">
    <source>
        <dbReference type="Proteomes" id="UP000179179"/>
    </source>
</evidence>
<reference evidence="4 5" key="1">
    <citation type="journal article" date="2016" name="Genome Biol. Evol.">
        <title>Draft genome sequence of an aflatoxigenic Aspergillus species, A. bombycis.</title>
        <authorList>
            <person name="Moore G.G."/>
            <person name="Mack B.M."/>
            <person name="Beltz S.B."/>
            <person name="Gilbert M.K."/>
        </authorList>
    </citation>
    <scope>NUCLEOTIDE SEQUENCE [LARGE SCALE GENOMIC DNA]</scope>
    <source>
        <strain evidence="5">NRRL 26010</strain>
    </source>
</reference>
<dbReference type="SUPFAM" id="SSF143113">
    <property type="entry name" value="NAP-like"/>
    <property type="match status" value="1"/>
</dbReference>
<dbReference type="RefSeq" id="XP_022388550.1">
    <property type="nucleotide sequence ID" value="XM_022533328.1"/>
</dbReference>
<dbReference type="InterPro" id="IPR037231">
    <property type="entry name" value="NAP-like_sf"/>
</dbReference>
<keyword evidence="5" id="KW-1185">Reference proteome</keyword>
<dbReference type="AlphaFoldDB" id="A0A1F7ZZD8"/>
<dbReference type="Pfam" id="PF00956">
    <property type="entry name" value="NAP"/>
    <property type="match status" value="1"/>
</dbReference>
<feature type="compositionally biased region" description="Acidic residues" evidence="3">
    <location>
        <begin position="318"/>
        <end position="342"/>
    </location>
</feature>
<evidence type="ECO:0000256" key="3">
    <source>
        <dbReference type="SAM" id="MobiDB-lite"/>
    </source>
</evidence>
<dbReference type="GeneID" id="34449589"/>
<gene>
    <name evidence="4" type="ORF">ABOM_006199</name>
</gene>
<feature type="region of interest" description="Disordered" evidence="3">
    <location>
        <begin position="313"/>
        <end position="351"/>
    </location>
</feature>
<dbReference type="Gene3D" id="3.30.1120.90">
    <property type="entry name" value="Nucleosome assembly protein"/>
    <property type="match status" value="1"/>
</dbReference>
<feature type="region of interest" description="Disordered" evidence="3">
    <location>
        <begin position="265"/>
        <end position="289"/>
    </location>
</feature>
<dbReference type="Proteomes" id="UP000179179">
    <property type="component" value="Unassembled WGS sequence"/>
</dbReference>
<protein>
    <submittedName>
        <fullName evidence="4">NAP family protein</fullName>
    </submittedName>
</protein>
<dbReference type="PANTHER" id="PTHR11875">
    <property type="entry name" value="TESTIS-SPECIFIC Y-ENCODED PROTEIN"/>
    <property type="match status" value="1"/>
</dbReference>